<dbReference type="EnsemblMetazoa" id="MESCA008090-RA">
    <property type="protein sequence ID" value="MESCA008090-PA"/>
    <property type="gene ID" value="MESCA008090"/>
</dbReference>
<feature type="compositionally biased region" description="Polar residues" evidence="1">
    <location>
        <begin position="331"/>
        <end position="355"/>
    </location>
</feature>
<proteinExistence type="predicted"/>
<feature type="compositionally biased region" description="Basic and acidic residues" evidence="1">
    <location>
        <begin position="29"/>
        <end position="43"/>
    </location>
</feature>
<dbReference type="HOGENOM" id="CLU_561752_0_0_1"/>
<dbReference type="Proteomes" id="UP000015102">
    <property type="component" value="Unassembled WGS sequence"/>
</dbReference>
<feature type="compositionally biased region" description="Basic and acidic residues" evidence="1">
    <location>
        <begin position="204"/>
        <end position="273"/>
    </location>
</feature>
<feature type="region of interest" description="Disordered" evidence="1">
    <location>
        <begin position="1"/>
        <end position="43"/>
    </location>
</feature>
<dbReference type="EMBL" id="CAQQ02037369">
    <property type="status" value="NOT_ANNOTATED_CDS"/>
    <property type="molecule type" value="Genomic_DNA"/>
</dbReference>
<feature type="compositionally biased region" description="Basic and acidic residues" evidence="1">
    <location>
        <begin position="180"/>
        <end position="191"/>
    </location>
</feature>
<sequence length="486" mass="55377">MKRMFQRENKEATTNGQLERRPSKIRSMFKREATPQNGLERRPSKVLNVFKREKSPIPDVVVSSASVIDEPKLERKPSKVFSMFRKEKEVIAENESSAPTERRSRSPARGSFRGRAAAPEARMSADARLSPESANRKERSPSPMKIMMPTNIQIIPATPEIQMSSAPPTLERKPSKKFSMFKEKRLPEKSPEPNGTESKGFSLFHKEKSPVREKSTERKLSIFNREKSPVREKSMERKLSIFNREKSPVREKSAERKLSIFHREKSPDTERRPSATPGFFSNLFKSKKEDDVLAVQEVQMMGSMKPKKAPELMSVRVVETFSLKVDEMDQYNVQPKSQPSTPQRSGQASVNTSLEWSKKQLSHSSHISLTSSGKRLVSVSTGLSKDEGDEEIDMKSEVFSVHSMKSQSIDINDAFRPVVLNRRTQSQDRGGETEEDLISARMSKTVSFDFATSPGSQQNLSKSHRSRLSEQDIEQADWLERTYFSR</sequence>
<reference evidence="2" key="2">
    <citation type="submission" date="2015-06" db="UniProtKB">
        <authorList>
            <consortium name="EnsemblMetazoa"/>
        </authorList>
    </citation>
    <scope>IDENTIFICATION</scope>
</reference>
<feature type="compositionally biased region" description="Basic and acidic residues" evidence="1">
    <location>
        <begin position="1"/>
        <end position="11"/>
    </location>
</feature>
<evidence type="ECO:0000313" key="2">
    <source>
        <dbReference type="EnsemblMetazoa" id="MESCA008090-PA"/>
    </source>
</evidence>
<feature type="region of interest" description="Disordered" evidence="1">
    <location>
        <begin position="329"/>
        <end position="368"/>
    </location>
</feature>
<dbReference type="AlphaFoldDB" id="T1GWB7"/>
<protein>
    <submittedName>
        <fullName evidence="2">Uncharacterized protein</fullName>
    </submittedName>
</protein>
<keyword evidence="3" id="KW-1185">Reference proteome</keyword>
<feature type="region of interest" description="Disordered" evidence="1">
    <location>
        <begin position="89"/>
        <end position="281"/>
    </location>
</feature>
<accession>T1GWB7</accession>
<evidence type="ECO:0000256" key="1">
    <source>
        <dbReference type="SAM" id="MobiDB-lite"/>
    </source>
</evidence>
<evidence type="ECO:0000313" key="3">
    <source>
        <dbReference type="Proteomes" id="UP000015102"/>
    </source>
</evidence>
<feature type="region of interest" description="Disordered" evidence="1">
    <location>
        <begin position="450"/>
        <end position="469"/>
    </location>
</feature>
<organism evidence="2 3">
    <name type="scientific">Megaselia scalaris</name>
    <name type="common">Humpbacked fly</name>
    <name type="synonym">Phora scalaris</name>
    <dbReference type="NCBI Taxonomy" id="36166"/>
    <lineage>
        <taxon>Eukaryota</taxon>
        <taxon>Metazoa</taxon>
        <taxon>Ecdysozoa</taxon>
        <taxon>Arthropoda</taxon>
        <taxon>Hexapoda</taxon>
        <taxon>Insecta</taxon>
        <taxon>Pterygota</taxon>
        <taxon>Neoptera</taxon>
        <taxon>Endopterygota</taxon>
        <taxon>Diptera</taxon>
        <taxon>Brachycera</taxon>
        <taxon>Muscomorpha</taxon>
        <taxon>Platypezoidea</taxon>
        <taxon>Phoridae</taxon>
        <taxon>Megaseliini</taxon>
        <taxon>Megaselia</taxon>
    </lineage>
</organism>
<name>T1GWB7_MEGSC</name>
<reference evidence="3" key="1">
    <citation type="submission" date="2013-02" db="EMBL/GenBank/DDBJ databases">
        <authorList>
            <person name="Hughes D."/>
        </authorList>
    </citation>
    <scope>NUCLEOTIDE SEQUENCE</scope>
    <source>
        <strain>Durham</strain>
        <strain evidence="3">NC isolate 2 -- Noor lab</strain>
    </source>
</reference>